<gene>
    <name evidence="3" type="ORF">PPAR1163_LOCUS16460</name>
    <name evidence="4" type="ORF">PPAR1163_LOCUS16461</name>
</gene>
<proteinExistence type="inferred from homology"/>
<evidence type="ECO:0008006" key="5">
    <source>
        <dbReference type="Google" id="ProtNLM"/>
    </source>
</evidence>
<accession>A0A6U4HD01</accession>
<name>A0A6U4HD01_9STRA</name>
<sequence length="131" mass="14275">MDPNEMMGLPVAHAPHDAMRNGLSSVAEHTQGKHPVEEFQQIRASSELAGKVDMVRSIYGTGAAMGLKTEVQAFSADTRLPGLAQSRVGLDTVLNNDVKVGFEDVLGQEEHRPEPPKFQLHNAMEIKFGLL</sequence>
<evidence type="ECO:0000313" key="4">
    <source>
        <dbReference type="EMBL" id="CAD9258089.1"/>
    </source>
</evidence>
<protein>
    <recommendedName>
        <fullName evidence="5">Proteasome maturation factor UMP1</fullName>
    </recommendedName>
</protein>
<dbReference type="EMBL" id="HBGJ01025813">
    <property type="protein sequence ID" value="CAD9258089.1"/>
    <property type="molecule type" value="Transcribed_RNA"/>
</dbReference>
<evidence type="ECO:0000256" key="2">
    <source>
        <dbReference type="ARBA" id="ARBA00043974"/>
    </source>
</evidence>
<dbReference type="Pfam" id="PF05348">
    <property type="entry name" value="UMP1"/>
    <property type="match status" value="1"/>
</dbReference>
<dbReference type="AlphaFoldDB" id="A0A6U4HD01"/>
<dbReference type="GO" id="GO:0043248">
    <property type="term" value="P:proteasome assembly"/>
    <property type="evidence" value="ECO:0007669"/>
    <property type="project" value="InterPro"/>
</dbReference>
<evidence type="ECO:0000313" key="3">
    <source>
        <dbReference type="EMBL" id="CAD9258088.1"/>
    </source>
</evidence>
<dbReference type="PANTHER" id="PTHR12828">
    <property type="entry name" value="PROTEASOME MATURATION PROTEIN UMP1"/>
    <property type="match status" value="1"/>
</dbReference>
<dbReference type="GO" id="GO:0005737">
    <property type="term" value="C:cytoplasm"/>
    <property type="evidence" value="ECO:0007669"/>
    <property type="project" value="TreeGrafter"/>
</dbReference>
<dbReference type="GO" id="GO:0005634">
    <property type="term" value="C:nucleus"/>
    <property type="evidence" value="ECO:0007669"/>
    <property type="project" value="TreeGrafter"/>
</dbReference>
<dbReference type="PANTHER" id="PTHR12828:SF3">
    <property type="entry name" value="PROTEASOME MATURATION PROTEIN"/>
    <property type="match status" value="1"/>
</dbReference>
<evidence type="ECO:0000256" key="1">
    <source>
        <dbReference type="ARBA" id="ARBA00023186"/>
    </source>
</evidence>
<dbReference type="InterPro" id="IPR008012">
    <property type="entry name" value="Ump1"/>
</dbReference>
<organism evidence="3">
    <name type="scientific">Phaeomonas parva</name>
    <dbReference type="NCBI Taxonomy" id="124430"/>
    <lineage>
        <taxon>Eukaryota</taxon>
        <taxon>Sar</taxon>
        <taxon>Stramenopiles</taxon>
        <taxon>Ochrophyta</taxon>
        <taxon>Pinguiophyceae</taxon>
        <taxon>Pinguiochrysidales</taxon>
        <taxon>Pinguiochrysidaceae</taxon>
        <taxon>Phaeomonas</taxon>
    </lineage>
</organism>
<keyword evidence="1" id="KW-0143">Chaperone</keyword>
<reference evidence="3" key="1">
    <citation type="submission" date="2021-01" db="EMBL/GenBank/DDBJ databases">
        <authorList>
            <person name="Corre E."/>
            <person name="Pelletier E."/>
            <person name="Niang G."/>
            <person name="Scheremetjew M."/>
            <person name="Finn R."/>
            <person name="Kale V."/>
            <person name="Holt S."/>
            <person name="Cochrane G."/>
            <person name="Meng A."/>
            <person name="Brown T."/>
            <person name="Cohen L."/>
        </authorList>
    </citation>
    <scope>NUCLEOTIDE SEQUENCE</scope>
    <source>
        <strain evidence="3">CCMP2877</strain>
    </source>
</reference>
<comment type="similarity">
    <text evidence="2">Belongs to the POMP/UMP1 family.</text>
</comment>
<dbReference type="EMBL" id="HBGJ01025812">
    <property type="protein sequence ID" value="CAD9258088.1"/>
    <property type="molecule type" value="Transcribed_RNA"/>
</dbReference>